<evidence type="ECO:0000256" key="2">
    <source>
        <dbReference type="ARBA" id="ARBA00023033"/>
    </source>
</evidence>
<dbReference type="RefSeq" id="WP_142819387.1">
    <property type="nucleotide sequence ID" value="NZ_CP035503.1"/>
</dbReference>
<dbReference type="Gene3D" id="3.50.50.60">
    <property type="entry name" value="FAD/NAD(P)-binding domain"/>
    <property type="match status" value="1"/>
</dbReference>
<dbReference type="KEGG" id="rhf:EUB48_12265"/>
<dbReference type="NCBIfam" id="NF005720">
    <property type="entry name" value="PRK07538.1"/>
    <property type="match status" value="1"/>
</dbReference>
<dbReference type="SUPFAM" id="SSF54373">
    <property type="entry name" value="FAD-linked reductases, C-terminal domain"/>
    <property type="match status" value="1"/>
</dbReference>
<evidence type="ECO:0000313" key="5">
    <source>
        <dbReference type="Proteomes" id="UP000316798"/>
    </source>
</evidence>
<dbReference type="OrthoDB" id="9782160at2"/>
<accession>A0A515DC16</accession>
<dbReference type="Pfam" id="PF01494">
    <property type="entry name" value="FAD_binding_3"/>
    <property type="match status" value="2"/>
</dbReference>
<dbReference type="PANTHER" id="PTHR13789:SF268">
    <property type="entry name" value="5-METHYLPHENAZINE-1-CARBOXYLATE 1-MONOOXYGENASE"/>
    <property type="match status" value="1"/>
</dbReference>
<dbReference type="InterPro" id="IPR050493">
    <property type="entry name" value="FAD-dep_Monooxygenase_BioMet"/>
</dbReference>
<protein>
    <submittedName>
        <fullName evidence="4">Flavin-dependent oxidoreductase</fullName>
    </submittedName>
</protein>
<gene>
    <name evidence="4" type="ORF">EUB48_12265</name>
</gene>
<dbReference type="InterPro" id="IPR036188">
    <property type="entry name" value="FAD/NAD-bd_sf"/>
</dbReference>
<dbReference type="SUPFAM" id="SSF51905">
    <property type="entry name" value="FAD/NAD(P)-binding domain"/>
    <property type="match status" value="1"/>
</dbReference>
<sequence length="411" mass="45473">MKIAVVGGGIAGLSFALALQQRGLSCEVFETVPQVRELGVGITLLPHAMRELAALGLQDRLEAIGIENLESVFFNRFGQFIYKEPRGRHAGYATPEIGLHRGKLHRLLYEVALERLGAPAIHTDHRCMRVDQDGAGATLHFVKSSTGAQLAPVRADVVIACDGVNSSVRRQFYPAEKVAFAGINTWRGVTRHKPILTGKSYLRIGSIETGKMVIYPIVDSVDEEATQLINWVAEIRRDDASMNDWNHQGNLGDFLPIFKDWRFPWLDVPALISGAEQILEYPMVDRDPVPQWTFGRVTLMGDAAHPMYPRGSNGSAQAIIDGRTLAELLVQNSDPLAALQAYEALRLEPTARIVLTNRSVPPDFIIMKADELSGGKPFDNIDDLISQDELRRISENYKKIAGFSLDAPKRV</sequence>
<organism evidence="4 5">
    <name type="scientific">Rhodoferax sediminis</name>
    <dbReference type="NCBI Taxonomy" id="2509614"/>
    <lineage>
        <taxon>Bacteria</taxon>
        <taxon>Pseudomonadati</taxon>
        <taxon>Pseudomonadota</taxon>
        <taxon>Betaproteobacteria</taxon>
        <taxon>Burkholderiales</taxon>
        <taxon>Comamonadaceae</taxon>
        <taxon>Rhodoferax</taxon>
    </lineage>
</organism>
<proteinExistence type="predicted"/>
<dbReference type="InterPro" id="IPR002938">
    <property type="entry name" value="FAD-bd"/>
</dbReference>
<feature type="domain" description="FAD-binding" evidence="3">
    <location>
        <begin position="290"/>
        <end position="347"/>
    </location>
</feature>
<evidence type="ECO:0000259" key="3">
    <source>
        <dbReference type="Pfam" id="PF01494"/>
    </source>
</evidence>
<evidence type="ECO:0000313" key="4">
    <source>
        <dbReference type="EMBL" id="QDL37964.1"/>
    </source>
</evidence>
<name>A0A515DC16_9BURK</name>
<dbReference type="AlphaFoldDB" id="A0A515DC16"/>
<evidence type="ECO:0000256" key="1">
    <source>
        <dbReference type="ARBA" id="ARBA00023002"/>
    </source>
</evidence>
<dbReference type="PRINTS" id="PR00420">
    <property type="entry name" value="RNGMNOXGNASE"/>
</dbReference>
<dbReference type="PANTHER" id="PTHR13789">
    <property type="entry name" value="MONOOXYGENASE"/>
    <property type="match status" value="1"/>
</dbReference>
<dbReference type="Gene3D" id="3.30.9.30">
    <property type="match status" value="1"/>
</dbReference>
<dbReference type="EMBL" id="CP035503">
    <property type="protein sequence ID" value="QDL37964.1"/>
    <property type="molecule type" value="Genomic_DNA"/>
</dbReference>
<keyword evidence="5" id="KW-1185">Reference proteome</keyword>
<feature type="domain" description="FAD-binding" evidence="3">
    <location>
        <begin position="2"/>
        <end position="238"/>
    </location>
</feature>
<dbReference type="GO" id="GO:0071949">
    <property type="term" value="F:FAD binding"/>
    <property type="evidence" value="ECO:0007669"/>
    <property type="project" value="InterPro"/>
</dbReference>
<reference evidence="4 5" key="1">
    <citation type="submission" date="2019-01" db="EMBL/GenBank/DDBJ databases">
        <title>Genomic insights into a novel species Rhodoferax sp.</title>
        <authorList>
            <person name="Jin L."/>
        </authorList>
    </citation>
    <scope>NUCLEOTIDE SEQUENCE [LARGE SCALE GENOMIC DNA]</scope>
    <source>
        <strain evidence="4 5">CHu59-6-5</strain>
    </source>
</reference>
<dbReference type="Proteomes" id="UP000316798">
    <property type="component" value="Chromosome"/>
</dbReference>
<dbReference type="GO" id="GO:0004497">
    <property type="term" value="F:monooxygenase activity"/>
    <property type="evidence" value="ECO:0007669"/>
    <property type="project" value="UniProtKB-KW"/>
</dbReference>
<keyword evidence="1" id="KW-0560">Oxidoreductase</keyword>
<keyword evidence="2" id="KW-0503">Monooxygenase</keyword>